<organism evidence="2 3">
    <name type="scientific">Nonomuraea purpurea</name>
    <dbReference type="NCBI Taxonomy" id="1849276"/>
    <lineage>
        <taxon>Bacteria</taxon>
        <taxon>Bacillati</taxon>
        <taxon>Actinomycetota</taxon>
        <taxon>Actinomycetes</taxon>
        <taxon>Streptosporangiales</taxon>
        <taxon>Streptosporangiaceae</taxon>
        <taxon>Nonomuraea</taxon>
    </lineage>
</organism>
<accession>A0ABV8GG98</accession>
<dbReference type="Pfam" id="PF00144">
    <property type="entry name" value="Beta-lactamase"/>
    <property type="match status" value="1"/>
</dbReference>
<dbReference type="GO" id="GO:0016787">
    <property type="term" value="F:hydrolase activity"/>
    <property type="evidence" value="ECO:0007669"/>
    <property type="project" value="UniProtKB-KW"/>
</dbReference>
<evidence type="ECO:0000259" key="1">
    <source>
        <dbReference type="Pfam" id="PF00144"/>
    </source>
</evidence>
<dbReference type="Gene3D" id="3.40.710.10">
    <property type="entry name" value="DD-peptidase/beta-lactamase superfamily"/>
    <property type="match status" value="1"/>
</dbReference>
<dbReference type="InterPro" id="IPR049511">
    <property type="entry name" value="PGH-like_rpt"/>
</dbReference>
<dbReference type="Proteomes" id="UP001595851">
    <property type="component" value="Unassembled WGS sequence"/>
</dbReference>
<evidence type="ECO:0000313" key="2">
    <source>
        <dbReference type="EMBL" id="MFC4011174.1"/>
    </source>
</evidence>
<dbReference type="EMBL" id="JBHSBI010000015">
    <property type="protein sequence ID" value="MFC4011174.1"/>
    <property type="molecule type" value="Genomic_DNA"/>
</dbReference>
<dbReference type="InterPro" id="IPR050491">
    <property type="entry name" value="AmpC-like"/>
</dbReference>
<gene>
    <name evidence="2" type="ORF">ACFOY2_28380</name>
</gene>
<keyword evidence="3" id="KW-1185">Reference proteome</keyword>
<dbReference type="SUPFAM" id="SSF56601">
    <property type="entry name" value="beta-lactamase/transpeptidase-like"/>
    <property type="match status" value="1"/>
</dbReference>
<dbReference type="Pfam" id="PF17660">
    <property type="entry name" value="BTRD1"/>
    <property type="match status" value="5"/>
</dbReference>
<dbReference type="PANTHER" id="PTHR46825">
    <property type="entry name" value="D-ALANYL-D-ALANINE-CARBOXYPEPTIDASE/ENDOPEPTIDASE AMPH"/>
    <property type="match status" value="1"/>
</dbReference>
<proteinExistence type="predicted"/>
<feature type="domain" description="Beta-lactamase-related" evidence="1">
    <location>
        <begin position="322"/>
        <end position="633"/>
    </location>
</feature>
<dbReference type="RefSeq" id="WP_379531132.1">
    <property type="nucleotide sequence ID" value="NZ_JBHSBI010000015.1"/>
</dbReference>
<reference evidence="3" key="1">
    <citation type="journal article" date="2019" name="Int. J. Syst. Evol. Microbiol.">
        <title>The Global Catalogue of Microorganisms (GCM) 10K type strain sequencing project: providing services to taxonomists for standard genome sequencing and annotation.</title>
        <authorList>
            <consortium name="The Broad Institute Genomics Platform"/>
            <consortium name="The Broad Institute Genome Sequencing Center for Infectious Disease"/>
            <person name="Wu L."/>
            <person name="Ma J."/>
        </authorList>
    </citation>
    <scope>NUCLEOTIDE SEQUENCE [LARGE SCALE GENOMIC DNA]</scope>
    <source>
        <strain evidence="3">TBRC 1276</strain>
    </source>
</reference>
<keyword evidence="2" id="KW-0378">Hydrolase</keyword>
<dbReference type="InterPro" id="IPR001466">
    <property type="entry name" value="Beta-lactam-related"/>
</dbReference>
<protein>
    <submittedName>
        <fullName evidence="2">Serine hydrolase</fullName>
    </submittedName>
</protein>
<evidence type="ECO:0000313" key="3">
    <source>
        <dbReference type="Proteomes" id="UP001595851"/>
    </source>
</evidence>
<dbReference type="InterPro" id="IPR012338">
    <property type="entry name" value="Beta-lactam/transpept-like"/>
</dbReference>
<sequence length="655" mass="72111">MQDSSAPFSRRDALFSAIGLAAFVGLERSGVASAASVAEFAGRARTGAALLAGPFPWVARHGLTPEQYQAEFDRMAKEGYRLIQVDGYEMAGRPGYAAIWERAPGPPQFARHGLTEPEYRAEYQRLIKEGYRLIHVAGYEVAGKVYFAAIWELTGGPDLITYHDMTSEQYQAEFDRQLKDGYRLIHVDGYGMGGKAHFAAIWEKVWGARGPDWEARHNLTAERYQAEFDRLTKDGYRPVHVSGYTVGGVDLYAAIWVRGAGPAWSARHNVASADYQAVFDQHQRDGYRPARVSGYGVGAGLYAGIWLNDKITDGNFDAVHTVVDRHMRASGVAGVSLAIARRGALVFARGYGLANRETGERLTERHLMRVASISKPITAVAIMQLVEAGRLTLDQHVFGAGGILGTRYGSRPYGASLQAITVRHLLQHTAGGWTNDANDPMFANPTMTHDQLIGWVLDNRPLQYTPGTVYMYSNFGYCLLGRIIEQVTGQPYANLVSQRVLAPSGITNMHIAGNTRAERRPDEVVYYGAGDPYSIPVRRMDSHGGWLASPVDIVRFALRADGFATVPDLLKPTTIATMVTPSSANSEYACGWAVNALGNRWHTGRLIPYGTESILVRTSNEFCWAALANGNGIDVDTMMWEVFQQTAVWPSRDLF</sequence>
<dbReference type="PANTHER" id="PTHR46825:SF7">
    <property type="entry name" value="D-ALANYL-D-ALANINE CARBOXYPEPTIDASE"/>
    <property type="match status" value="1"/>
</dbReference>
<name>A0ABV8GG98_9ACTN</name>
<comment type="caution">
    <text evidence="2">The sequence shown here is derived from an EMBL/GenBank/DDBJ whole genome shotgun (WGS) entry which is preliminary data.</text>
</comment>